<dbReference type="InterPro" id="IPR011990">
    <property type="entry name" value="TPR-like_helical_dom_sf"/>
</dbReference>
<evidence type="ECO:0000256" key="1">
    <source>
        <dbReference type="SAM" id="Coils"/>
    </source>
</evidence>
<dbReference type="OrthoDB" id="20872at2759"/>
<dbReference type="KEGG" id="ani:ANIA_07099"/>
<feature type="region of interest" description="Disordered" evidence="2">
    <location>
        <begin position="1"/>
        <end position="49"/>
    </location>
</feature>
<feature type="compositionally biased region" description="Basic residues" evidence="2">
    <location>
        <begin position="1"/>
        <end position="12"/>
    </location>
</feature>
<evidence type="ECO:0000313" key="4">
    <source>
        <dbReference type="Proteomes" id="UP000000560"/>
    </source>
</evidence>
<dbReference type="GeneID" id="2869815"/>
<feature type="coiled-coil region" evidence="1">
    <location>
        <begin position="491"/>
        <end position="518"/>
    </location>
</feature>
<dbReference type="PANTHER" id="PTHR42345:SF2">
    <property type="entry name" value="HELICASE-LIKE PROTEIN"/>
    <property type="match status" value="1"/>
</dbReference>
<dbReference type="eggNOG" id="ENOG502SHSC">
    <property type="taxonomic scope" value="Eukaryota"/>
</dbReference>
<dbReference type="InParanoid" id="Q5AX81"/>
<dbReference type="AlphaFoldDB" id="Q5AX81"/>
<dbReference type="HOGENOM" id="CLU_324159_0_0_1"/>
<dbReference type="VEuPathDB" id="FungiDB:AN7099"/>
<accession>C8VDD5</accession>
<dbReference type="OMA" id="WPYINEV"/>
<organism evidence="3 4">
    <name type="scientific">Emericella nidulans (strain FGSC A4 / ATCC 38163 / CBS 112.46 / NRRL 194 / M139)</name>
    <name type="common">Aspergillus nidulans</name>
    <dbReference type="NCBI Taxonomy" id="227321"/>
    <lineage>
        <taxon>Eukaryota</taxon>
        <taxon>Fungi</taxon>
        <taxon>Dikarya</taxon>
        <taxon>Ascomycota</taxon>
        <taxon>Pezizomycotina</taxon>
        <taxon>Eurotiomycetes</taxon>
        <taxon>Eurotiomycetidae</taxon>
        <taxon>Eurotiales</taxon>
        <taxon>Aspergillaceae</taxon>
        <taxon>Aspergillus</taxon>
        <taxon>Aspergillus subgen. Nidulantes</taxon>
    </lineage>
</organism>
<evidence type="ECO:0000256" key="2">
    <source>
        <dbReference type="SAM" id="MobiDB-lite"/>
    </source>
</evidence>
<gene>
    <name evidence="3" type="ORF">ANIA_07099</name>
</gene>
<dbReference type="SMART" id="SM00028">
    <property type="entry name" value="TPR"/>
    <property type="match status" value="2"/>
</dbReference>
<dbReference type="PANTHER" id="PTHR42345">
    <property type="entry name" value="TPR_REGION DOMAIN-CONTAINING PROTEIN"/>
    <property type="match status" value="1"/>
</dbReference>
<dbReference type="Proteomes" id="UP000000560">
    <property type="component" value="Chromosome IV"/>
</dbReference>
<keyword evidence="1" id="KW-0175">Coiled coil</keyword>
<dbReference type="RefSeq" id="XP_664703.1">
    <property type="nucleotide sequence ID" value="XM_659611.1"/>
</dbReference>
<reference evidence="4" key="2">
    <citation type="journal article" date="2009" name="Fungal Genet. Biol.">
        <title>The 2008 update of the Aspergillus nidulans genome annotation: a community effort.</title>
        <authorList>
            <person name="Wortman J.R."/>
            <person name="Gilsenan J.M."/>
            <person name="Joardar V."/>
            <person name="Deegan J."/>
            <person name="Clutterbuck J."/>
            <person name="Andersen M.R."/>
            <person name="Archer D."/>
            <person name="Bencina M."/>
            <person name="Braus G."/>
            <person name="Coutinho P."/>
            <person name="von Dohren H."/>
            <person name="Doonan J."/>
            <person name="Driessen A.J."/>
            <person name="Durek P."/>
            <person name="Espeso E."/>
            <person name="Fekete E."/>
            <person name="Flipphi M."/>
            <person name="Estrada C.G."/>
            <person name="Geysens S."/>
            <person name="Goldman G."/>
            <person name="de Groot P.W."/>
            <person name="Hansen K."/>
            <person name="Harris S.D."/>
            <person name="Heinekamp T."/>
            <person name="Helmstaedt K."/>
            <person name="Henrissat B."/>
            <person name="Hofmann G."/>
            <person name="Homan T."/>
            <person name="Horio T."/>
            <person name="Horiuchi H."/>
            <person name="James S."/>
            <person name="Jones M."/>
            <person name="Karaffa L."/>
            <person name="Karanyi Z."/>
            <person name="Kato M."/>
            <person name="Keller N."/>
            <person name="Kelly D.E."/>
            <person name="Kiel J.A."/>
            <person name="Kim J.M."/>
            <person name="van der Klei I.J."/>
            <person name="Klis F.M."/>
            <person name="Kovalchuk A."/>
            <person name="Krasevec N."/>
            <person name="Kubicek C.P."/>
            <person name="Liu B."/>
            <person name="Maccabe A."/>
            <person name="Meyer V."/>
            <person name="Mirabito P."/>
            <person name="Miskei M."/>
            <person name="Mos M."/>
            <person name="Mullins J."/>
            <person name="Nelson D.R."/>
            <person name="Nielsen J."/>
            <person name="Oakley B.R."/>
            <person name="Osmani S.A."/>
            <person name="Pakula T."/>
            <person name="Paszewski A."/>
            <person name="Paulsen I."/>
            <person name="Pilsyk S."/>
            <person name="Pocsi I."/>
            <person name="Punt P.J."/>
            <person name="Ram A.F."/>
            <person name="Ren Q."/>
            <person name="Robellet X."/>
            <person name="Robson G."/>
            <person name="Seiboth B."/>
            <person name="van Solingen P."/>
            <person name="Specht T."/>
            <person name="Sun J."/>
            <person name="Taheri-Talesh N."/>
            <person name="Takeshita N."/>
            <person name="Ussery D."/>
            <person name="vanKuyk P.A."/>
            <person name="Visser H."/>
            <person name="van de Vondervoort P.J."/>
            <person name="de Vries R.P."/>
            <person name="Walton J."/>
            <person name="Xiang X."/>
            <person name="Xiong Y."/>
            <person name="Zeng A.P."/>
            <person name="Brandt B.W."/>
            <person name="Cornell M.J."/>
            <person name="van den Hondel C.A."/>
            <person name="Visser J."/>
            <person name="Oliver S.G."/>
            <person name="Turner G."/>
        </authorList>
    </citation>
    <scope>GENOME REANNOTATION</scope>
    <source>
        <strain evidence="4">FGSC A4 / ATCC 38163 / CBS 112.46 / NRRL 194 / M139</strain>
    </source>
</reference>
<sequence>MNSIKARFKRMSIGRTGKDPNTSGKTDAAASAERTPDEGRKNAPANSNAANVDSGLAAARMFLKDEREGSLVFTVQVATAYRPCIAVDVHRFGEKQGDGPYGKPAGLTKMSRAEHGFVEAEHPSFELYRIQRKYLRRHSESPNELDEEDCILFDPEASPLYDHAHANGTVTVEGFGLDLWNAELAHGRMPQQAHPNILLEVPELTFNPATLLCRIEEIRSRTVPADDPQEEIAALVETVGKVAWESITGSWEMQGMGHSERVLEFLFAFHHEQEDLSGRSVIADTMTRFQDGSYEGAWADWMRMVMARELALRLASGAGMGMQWAGGTKGIYVRFTRAILASLIISERWFANTRIHVGGHVALAREVQDAKSAGVSEQDRQEAWELVRLAEEATEAKQFQRAAVLFYEALAVNPANYDSVQARGEWLLRFQNYRDAARDAVVLQRLDPNRPAGYVLLGRACLGYKNYLRAREAFREAVALAHTFDEKLPILQDLDKAQDALSAELKAIEQAASEKEKAALMRARRIADLDPMGRTIAPRPAKHEQQLEGLFLFAERMQWPYLEAVRRCAKKACEDWLALHEPVYPVQMDWLFAVMLPGKHFAHVLMAMLILSTPAFQSVGMAPDSECGLALPECSYWRSRSVLGRVLGCLPGVTSLNGWVGPCPTATLHTQVDEEAPAAHCLITTVAFNPASAMLPPPSAESTRDIVIAGNPDLAPLWRVTNQPEILNLPPPQRDTAAWEIRSLDLRRAYRSHQFERGGTWLWSASLAFRQPGTGKEVNFALEHTPVFITLPPCSLSGQARGHKIHRRQFDYYRFRNVSMDEIAEVTPESVEEEIIVINASAPGAEVVARAWCAHVARAAVVRRAGGPCFCCTVKGAGRLGLRVGVVIWVS</sequence>
<reference evidence="4" key="1">
    <citation type="journal article" date="2005" name="Nature">
        <title>Sequencing of Aspergillus nidulans and comparative analysis with A. fumigatus and A. oryzae.</title>
        <authorList>
            <person name="Galagan J.E."/>
            <person name="Calvo S.E."/>
            <person name="Cuomo C."/>
            <person name="Ma L.J."/>
            <person name="Wortman J.R."/>
            <person name="Batzoglou S."/>
            <person name="Lee S.I."/>
            <person name="Basturkmen M."/>
            <person name="Spevak C.C."/>
            <person name="Clutterbuck J."/>
            <person name="Kapitonov V."/>
            <person name="Jurka J."/>
            <person name="Scazzocchio C."/>
            <person name="Farman M."/>
            <person name="Butler J."/>
            <person name="Purcell S."/>
            <person name="Harris S."/>
            <person name="Braus G.H."/>
            <person name="Draht O."/>
            <person name="Busch S."/>
            <person name="D'Enfert C."/>
            <person name="Bouchier C."/>
            <person name="Goldman G.H."/>
            <person name="Bell-Pedersen D."/>
            <person name="Griffiths-Jones S."/>
            <person name="Doonan J.H."/>
            <person name="Yu J."/>
            <person name="Vienken K."/>
            <person name="Pain A."/>
            <person name="Freitag M."/>
            <person name="Selker E.U."/>
            <person name="Archer D.B."/>
            <person name="Penalva M.A."/>
            <person name="Oakley B.R."/>
            <person name="Momany M."/>
            <person name="Tanaka T."/>
            <person name="Kumagai T."/>
            <person name="Asai K."/>
            <person name="Machida M."/>
            <person name="Nierman W.C."/>
            <person name="Denning D.W."/>
            <person name="Caddick M."/>
            <person name="Hynes M."/>
            <person name="Paoletti M."/>
            <person name="Fischer R."/>
            <person name="Miller B."/>
            <person name="Dyer P."/>
            <person name="Sachs M.S."/>
            <person name="Osmani S.A."/>
            <person name="Birren B.W."/>
        </authorList>
    </citation>
    <scope>NUCLEOTIDE SEQUENCE [LARGE SCALE GENOMIC DNA]</scope>
    <source>
        <strain evidence="4">FGSC A4 / ATCC 38163 / CBS 112.46 / NRRL 194 / M139</strain>
    </source>
</reference>
<name>Q5AX81_EMENI</name>
<dbReference type="InterPro" id="IPR019734">
    <property type="entry name" value="TPR_rpt"/>
</dbReference>
<evidence type="ECO:0000313" key="3">
    <source>
        <dbReference type="EMBL" id="CBF79085.1"/>
    </source>
</evidence>
<accession>Q5AX81</accession>
<dbReference type="EMBL" id="BN001304">
    <property type="protein sequence ID" value="CBF79085.1"/>
    <property type="molecule type" value="Genomic_DNA"/>
</dbReference>
<dbReference type="STRING" id="227321.Q5AX81"/>
<protein>
    <submittedName>
        <fullName evidence="3">Uncharacterized protein</fullName>
    </submittedName>
</protein>
<dbReference type="Gene3D" id="1.25.40.10">
    <property type="entry name" value="Tetratricopeptide repeat domain"/>
    <property type="match status" value="1"/>
</dbReference>
<proteinExistence type="predicted"/>
<dbReference type="SUPFAM" id="SSF48452">
    <property type="entry name" value="TPR-like"/>
    <property type="match status" value="1"/>
</dbReference>
<keyword evidence="4" id="KW-1185">Reference proteome</keyword>